<sequence length="561" mass="65069">MAKEKKKTEQVLTPAQKIDELLSNYVDGRDVFKKADDWDYKLQLVPGAEDKDIPRNWIELADKVISILAHDKYGLDTYKNRIEIISAETMLDLYASVGLPESYPHWSFGMQREQEGKSYNQGRSGLAYEIVINTDPAIAYCMDSNTKTMQMLVIAHASYGHNSFFKGNHMFKQFTKPRNILADQAAMCEAVLRYEDKYGQEEVEKVLDAAHALQNYGVNRYNKPQRRTPQEEAARRAQLEEIRQQNVNPLMDSPIFRDAFNNAANDNGEKQHFPADLEENLLRYVAAYAPHLQEWQRDLLRRVSDLSQYFYPQRQTQVMNEGWASFWHYTIMNDLHEMDLIDDGMSMEFVQSHCGVLFQPEFDSPYYSGWNPYALGFAIYQDIKRMCENPTDEDREYFPDIAGKEWLPTLKWAMQNFKDESFIEQFLSPKVIRDMGMFNIHDDELEEFLVVDAVQNPDGYKVIAERLAAQYRLAEREPAIEVAGYNYRGDRSLTLQHKMFKYRPLHEENTKGVLKHLYSLWGHPVVIHSVSPEGTVSATISMPTSAAERGLKLGDKMKYNI</sequence>
<dbReference type="AlphaFoldDB" id="M4VHK0"/>
<protein>
    <submittedName>
        <fullName evidence="3">SpoVR-like protein</fullName>
    </submittedName>
</protein>
<evidence type="ECO:0000259" key="2">
    <source>
        <dbReference type="Pfam" id="PF24755"/>
    </source>
</evidence>
<proteinExistence type="predicted"/>
<dbReference type="HOGENOM" id="CLU_010179_3_0_5"/>
<dbReference type="PANTHER" id="PTHR30029">
    <property type="entry name" value="STAGE V SPORULATION PROTEIN R"/>
    <property type="match status" value="1"/>
</dbReference>
<reference evidence="3 4" key="1">
    <citation type="journal article" date="2013" name="ISME J.">
        <title>By their genes ye shall know them: genomic signatures of predatory bacteria.</title>
        <authorList>
            <person name="Pasternak Z."/>
            <person name="Pietrokovski S."/>
            <person name="Rotem O."/>
            <person name="Gophna U."/>
            <person name="Lurie-Weinberger M.N."/>
            <person name="Jurkevitch E."/>
        </authorList>
    </citation>
    <scope>NUCLEOTIDE SEQUENCE [LARGE SCALE GENOMIC DNA]</scope>
    <source>
        <strain evidence="3">EPB</strain>
    </source>
</reference>
<feature type="domain" description="SpoVR-like C-terminal" evidence="2">
    <location>
        <begin position="478"/>
        <end position="531"/>
    </location>
</feature>
<dbReference type="Pfam" id="PF04293">
    <property type="entry name" value="SpoVR"/>
    <property type="match status" value="1"/>
</dbReference>
<dbReference type="KEGG" id="man:A11S_2078"/>
<dbReference type="Proteomes" id="UP000011932">
    <property type="component" value="Chromosome"/>
</dbReference>
<dbReference type="InterPro" id="IPR056174">
    <property type="entry name" value="SpoVR_N"/>
</dbReference>
<accession>M4VHK0</accession>
<dbReference type="Pfam" id="PF24755">
    <property type="entry name" value="SpoVR_C"/>
    <property type="match status" value="1"/>
</dbReference>
<dbReference type="PANTHER" id="PTHR30029:SF2">
    <property type="entry name" value="STAGE V SPORULATION PROTEIN R"/>
    <property type="match status" value="1"/>
</dbReference>
<dbReference type="STRING" id="349215.A11S_2078"/>
<dbReference type="EMBL" id="CP003538">
    <property type="protein sequence ID" value="AGH98877.1"/>
    <property type="molecule type" value="Genomic_DNA"/>
</dbReference>
<name>M4VHK0_9BACT</name>
<evidence type="ECO:0000313" key="4">
    <source>
        <dbReference type="Proteomes" id="UP000011932"/>
    </source>
</evidence>
<feature type="domain" description="SpoVR protein-like N-terminal" evidence="1">
    <location>
        <begin position="58"/>
        <end position="474"/>
    </location>
</feature>
<dbReference type="RefSeq" id="WP_015468392.1">
    <property type="nucleotide sequence ID" value="NC_020812.1"/>
</dbReference>
<dbReference type="PATRIC" id="fig|349215.9.peg.2021"/>
<evidence type="ECO:0000313" key="3">
    <source>
        <dbReference type="EMBL" id="AGH98877.1"/>
    </source>
</evidence>
<dbReference type="InterPro" id="IPR007390">
    <property type="entry name" value="Spore_V_R"/>
</dbReference>
<organism evidence="3 4">
    <name type="scientific">Micavibrio aeruginosavorus EPB</name>
    <dbReference type="NCBI Taxonomy" id="349215"/>
    <lineage>
        <taxon>Bacteria</taxon>
        <taxon>Pseudomonadati</taxon>
        <taxon>Bdellovibrionota</taxon>
        <taxon>Bdellovibrionia</taxon>
        <taxon>Bdellovibrionales</taxon>
        <taxon>Pseudobdellovibrionaceae</taxon>
        <taxon>Micavibrio</taxon>
    </lineage>
</organism>
<gene>
    <name evidence="3" type="ORF">A11S_2078</name>
</gene>
<evidence type="ECO:0000259" key="1">
    <source>
        <dbReference type="Pfam" id="PF04293"/>
    </source>
</evidence>
<dbReference type="InterPro" id="IPR057008">
    <property type="entry name" value="SpoVR-like_C"/>
</dbReference>